<sequence length="174" mass="19061">MAEASPTTPHAAPKGATAFTHTTTSRRFSELLGTLAQAIVAERDIAHIWSHDPAFRDWRDESELLWQRAAEEAAAVFDGPVLRPADRVLIRAARILHYALGCERPAEYDAAVADLAACSESLALRRENAVTGRTYQLLRMAEARLAEIGDLEMIPTASDPDLQDGLDDWPPIAC</sequence>
<dbReference type="EMBL" id="FODE01000058">
    <property type="protein sequence ID" value="SEO27932.1"/>
    <property type="molecule type" value="Genomic_DNA"/>
</dbReference>
<proteinExistence type="predicted"/>
<dbReference type="OrthoDB" id="7857771at2"/>
<accession>A0A1H8NEH4</accession>
<dbReference type="STRING" id="34002.SAMN04489859_10587"/>
<evidence type="ECO:0000313" key="2">
    <source>
        <dbReference type="Proteomes" id="UP000199054"/>
    </source>
</evidence>
<name>A0A1H8NEH4_9RHOB</name>
<dbReference type="AlphaFoldDB" id="A0A1H8NEH4"/>
<organism evidence="1 2">
    <name type="scientific">Paracoccus alcaliphilus</name>
    <dbReference type="NCBI Taxonomy" id="34002"/>
    <lineage>
        <taxon>Bacteria</taxon>
        <taxon>Pseudomonadati</taxon>
        <taxon>Pseudomonadota</taxon>
        <taxon>Alphaproteobacteria</taxon>
        <taxon>Rhodobacterales</taxon>
        <taxon>Paracoccaceae</taxon>
        <taxon>Paracoccus</taxon>
    </lineage>
</organism>
<gene>
    <name evidence="1" type="ORF">SAMN04489859_10587</name>
</gene>
<reference evidence="1 2" key="1">
    <citation type="submission" date="2016-10" db="EMBL/GenBank/DDBJ databases">
        <authorList>
            <person name="de Groot N.N."/>
        </authorList>
    </citation>
    <scope>NUCLEOTIDE SEQUENCE [LARGE SCALE GENOMIC DNA]</scope>
    <source>
        <strain evidence="1 2">DSM 8512</strain>
    </source>
</reference>
<dbReference type="RefSeq" id="WP_090617381.1">
    <property type="nucleotide sequence ID" value="NZ_CP067124.1"/>
</dbReference>
<evidence type="ECO:0000313" key="1">
    <source>
        <dbReference type="EMBL" id="SEO27932.1"/>
    </source>
</evidence>
<keyword evidence="2" id="KW-1185">Reference proteome</keyword>
<dbReference type="Proteomes" id="UP000199054">
    <property type="component" value="Unassembled WGS sequence"/>
</dbReference>
<protein>
    <submittedName>
        <fullName evidence="1">Uncharacterized protein</fullName>
    </submittedName>
</protein>